<dbReference type="InterPro" id="IPR041696">
    <property type="entry name" value="PKD_3"/>
</dbReference>
<keyword evidence="4" id="KW-1185">Reference proteome</keyword>
<dbReference type="InterPro" id="IPR013783">
    <property type="entry name" value="Ig-like_fold"/>
</dbReference>
<proteinExistence type="predicted"/>
<name>A0ABP8FXT5_9SPHI</name>
<dbReference type="InterPro" id="IPR035986">
    <property type="entry name" value="PKD_dom_sf"/>
</dbReference>
<protein>
    <submittedName>
        <fullName evidence="3">DUF5074 domain-containing protein</fullName>
    </submittedName>
</protein>
<dbReference type="EMBL" id="BAABFT010000002">
    <property type="protein sequence ID" value="GAA4313216.1"/>
    <property type="molecule type" value="Genomic_DNA"/>
</dbReference>
<dbReference type="InterPro" id="IPR015943">
    <property type="entry name" value="WD40/YVTN_repeat-like_dom_sf"/>
</dbReference>
<feature type="signal peptide" evidence="1">
    <location>
        <begin position="1"/>
        <end position="22"/>
    </location>
</feature>
<dbReference type="Pfam" id="PF16819">
    <property type="entry name" value="DUF5074"/>
    <property type="match status" value="1"/>
</dbReference>
<comment type="caution">
    <text evidence="3">The sequence shown here is derived from an EMBL/GenBank/DDBJ whole genome shotgun (WGS) entry which is preliminary data.</text>
</comment>
<dbReference type="Gene3D" id="2.60.40.10">
    <property type="entry name" value="Immunoglobulins"/>
    <property type="match status" value="1"/>
</dbReference>
<gene>
    <name evidence="3" type="ORF">GCM10023149_08890</name>
</gene>
<sequence>MINITTLKRSTALVAAFALALASCTKDHNDAISIVKPGLSVKNGADTITLGNPLTLRPKLAERTGVTYTWAVDGKSVGTDSIYTFNPADRGDYKVSFTASNTAGKTSAEYQIHVWGKYENGFFLVNEGWFGHGTGTVNFYRYDTKTLEDSVYTKENPGKTLDPKTSTLENGTIFNGKLYLSSKVGGPVVVTDAYSLKETGRIASAGGNDWRAFVGVDNTNGLITSGNGVYKVNLSPLTLGAKVAGISGEIADVIKAGNYIFLLSQTEGVLVLNAGDYSIAKKIPNVSVAFAKTPDGTVWCAGGKSLIKINPANLETQTIAVPFDVHGSWGAWHPGSITASTKANVVYLAKNGPWSGGTTIYKYDGSASSLNNAFITLPAGKELYGAGLGYNTRFNHLIVTTVQSGYGVNYSFNNVYFHDATTGSLKKDLAYRGYFFPAMPLSQQ</sequence>
<reference evidence="4" key="1">
    <citation type="journal article" date="2019" name="Int. J. Syst. Evol. Microbiol.">
        <title>The Global Catalogue of Microorganisms (GCM) 10K type strain sequencing project: providing services to taxonomists for standard genome sequencing and annotation.</title>
        <authorList>
            <consortium name="The Broad Institute Genomics Platform"/>
            <consortium name="The Broad Institute Genome Sequencing Center for Infectious Disease"/>
            <person name="Wu L."/>
            <person name="Ma J."/>
        </authorList>
    </citation>
    <scope>NUCLEOTIDE SEQUENCE [LARGE SCALE GENOMIC DNA]</scope>
    <source>
        <strain evidence="4">JCM 17705</strain>
    </source>
</reference>
<dbReference type="InterPro" id="IPR031815">
    <property type="entry name" value="DUF5074"/>
</dbReference>
<evidence type="ECO:0000313" key="4">
    <source>
        <dbReference type="Proteomes" id="UP001500582"/>
    </source>
</evidence>
<dbReference type="Proteomes" id="UP001500582">
    <property type="component" value="Unassembled WGS sequence"/>
</dbReference>
<dbReference type="SUPFAM" id="SSF49299">
    <property type="entry name" value="PKD domain"/>
    <property type="match status" value="1"/>
</dbReference>
<dbReference type="Pfam" id="PF16820">
    <property type="entry name" value="PKD_3"/>
    <property type="match status" value="1"/>
</dbReference>
<evidence type="ECO:0000259" key="2">
    <source>
        <dbReference type="Pfam" id="PF16820"/>
    </source>
</evidence>
<dbReference type="Gene3D" id="2.130.10.10">
    <property type="entry name" value="YVTN repeat-like/Quinoprotein amine dehydrogenase"/>
    <property type="match status" value="1"/>
</dbReference>
<organism evidence="3 4">
    <name type="scientific">Mucilaginibacter gynuensis</name>
    <dbReference type="NCBI Taxonomy" id="1302236"/>
    <lineage>
        <taxon>Bacteria</taxon>
        <taxon>Pseudomonadati</taxon>
        <taxon>Bacteroidota</taxon>
        <taxon>Sphingobacteriia</taxon>
        <taxon>Sphingobacteriales</taxon>
        <taxon>Sphingobacteriaceae</taxon>
        <taxon>Mucilaginibacter</taxon>
    </lineage>
</organism>
<evidence type="ECO:0000313" key="3">
    <source>
        <dbReference type="EMBL" id="GAA4313216.1"/>
    </source>
</evidence>
<dbReference type="RefSeq" id="WP_345209797.1">
    <property type="nucleotide sequence ID" value="NZ_BAABFT010000002.1"/>
</dbReference>
<accession>A0ABP8FXT5</accession>
<feature type="domain" description="Bacteroidetes PKD-like" evidence="2">
    <location>
        <begin position="41"/>
        <end position="101"/>
    </location>
</feature>
<evidence type="ECO:0000256" key="1">
    <source>
        <dbReference type="SAM" id="SignalP"/>
    </source>
</evidence>
<feature type="chain" id="PRO_5047522110" evidence="1">
    <location>
        <begin position="23"/>
        <end position="444"/>
    </location>
</feature>
<keyword evidence="1" id="KW-0732">Signal</keyword>